<gene>
    <name evidence="3" type="ORF">D3H35_26895</name>
</gene>
<dbReference type="AlphaFoldDB" id="A0A398CEE3"/>
<reference evidence="3 4" key="1">
    <citation type="submission" date="2018-09" db="EMBL/GenBank/DDBJ databases">
        <title>Cohnella cavernae sp. nov., isolated from a karst cave.</title>
        <authorList>
            <person name="Zhu H."/>
        </authorList>
    </citation>
    <scope>NUCLEOTIDE SEQUENCE [LARGE SCALE GENOMIC DNA]</scope>
    <source>
        <strain evidence="3 4">K2E09-144</strain>
    </source>
</reference>
<dbReference type="CDD" id="cd00093">
    <property type="entry name" value="HTH_XRE"/>
    <property type="match status" value="1"/>
</dbReference>
<dbReference type="SMART" id="SM00530">
    <property type="entry name" value="HTH_XRE"/>
    <property type="match status" value="1"/>
</dbReference>
<dbReference type="InterPro" id="IPR001387">
    <property type="entry name" value="Cro/C1-type_HTH"/>
</dbReference>
<proteinExistence type="predicted"/>
<evidence type="ECO:0000313" key="4">
    <source>
        <dbReference type="Proteomes" id="UP000266340"/>
    </source>
</evidence>
<dbReference type="PANTHER" id="PTHR46558">
    <property type="entry name" value="TRACRIPTIONAL REGULATORY PROTEIN-RELATED-RELATED"/>
    <property type="match status" value="1"/>
</dbReference>
<comment type="caution">
    <text evidence="3">The sequence shown here is derived from an EMBL/GenBank/DDBJ whole genome shotgun (WGS) entry which is preliminary data.</text>
</comment>
<dbReference type="GO" id="GO:0003677">
    <property type="term" value="F:DNA binding"/>
    <property type="evidence" value="ECO:0007669"/>
    <property type="project" value="UniProtKB-KW"/>
</dbReference>
<dbReference type="Pfam" id="PF01381">
    <property type="entry name" value="HTH_3"/>
    <property type="match status" value="1"/>
</dbReference>
<sequence length="134" mass="15660">MPRLFMKRLKELRNRKKMSQEELAGALNIPRTTIAGYESGIRSLPRERRLKHIASYFGVSIDYLIGFTDEENEPEDLQNQIVKLIRSANVHYDYKYTYSDKEKEQIIEILLNIASMDQAERKHALDLIGKMAKT</sequence>
<evidence type="ECO:0000259" key="2">
    <source>
        <dbReference type="PROSITE" id="PS50943"/>
    </source>
</evidence>
<dbReference type="SUPFAM" id="SSF47413">
    <property type="entry name" value="lambda repressor-like DNA-binding domains"/>
    <property type="match status" value="1"/>
</dbReference>
<dbReference type="PROSITE" id="PS50943">
    <property type="entry name" value="HTH_CROC1"/>
    <property type="match status" value="1"/>
</dbReference>
<keyword evidence="1" id="KW-0238">DNA-binding</keyword>
<evidence type="ECO:0000313" key="3">
    <source>
        <dbReference type="EMBL" id="RIE00815.1"/>
    </source>
</evidence>
<dbReference type="OrthoDB" id="1863321at2"/>
<dbReference type="Proteomes" id="UP000266340">
    <property type="component" value="Unassembled WGS sequence"/>
</dbReference>
<protein>
    <submittedName>
        <fullName evidence="3">Helix-turn-helix domain-containing protein</fullName>
    </submittedName>
</protein>
<dbReference type="PANTHER" id="PTHR46558:SF11">
    <property type="entry name" value="HTH-TYPE TRANSCRIPTIONAL REGULATOR XRE"/>
    <property type="match status" value="1"/>
</dbReference>
<feature type="domain" description="HTH cro/C1-type" evidence="2">
    <location>
        <begin position="9"/>
        <end position="64"/>
    </location>
</feature>
<keyword evidence="4" id="KW-1185">Reference proteome</keyword>
<dbReference type="EMBL" id="QXJM01000048">
    <property type="protein sequence ID" value="RIE00815.1"/>
    <property type="molecule type" value="Genomic_DNA"/>
</dbReference>
<evidence type="ECO:0000256" key="1">
    <source>
        <dbReference type="ARBA" id="ARBA00023125"/>
    </source>
</evidence>
<dbReference type="InterPro" id="IPR010982">
    <property type="entry name" value="Lambda_DNA-bd_dom_sf"/>
</dbReference>
<dbReference type="RefSeq" id="WP_119152209.1">
    <property type="nucleotide sequence ID" value="NZ_JBHSOV010000011.1"/>
</dbReference>
<organism evidence="3 4">
    <name type="scientific">Cohnella faecalis</name>
    <dbReference type="NCBI Taxonomy" id="2315694"/>
    <lineage>
        <taxon>Bacteria</taxon>
        <taxon>Bacillati</taxon>
        <taxon>Bacillota</taxon>
        <taxon>Bacilli</taxon>
        <taxon>Bacillales</taxon>
        <taxon>Paenibacillaceae</taxon>
        <taxon>Cohnella</taxon>
    </lineage>
</organism>
<name>A0A398CEE3_9BACL</name>
<accession>A0A398CEE3</accession>
<dbReference type="Gene3D" id="1.10.260.40">
    <property type="entry name" value="lambda repressor-like DNA-binding domains"/>
    <property type="match status" value="1"/>
</dbReference>